<evidence type="ECO:0000313" key="10">
    <source>
        <dbReference type="EMBL" id="PNH02850.1"/>
    </source>
</evidence>
<feature type="non-terminal residue" evidence="10">
    <location>
        <position position="1"/>
    </location>
</feature>
<comment type="subcellular location">
    <subcellularLocation>
        <location evidence="2">Nucleus</location>
    </subcellularLocation>
</comment>
<dbReference type="GO" id="GO:0003723">
    <property type="term" value="F:RNA binding"/>
    <property type="evidence" value="ECO:0007669"/>
    <property type="project" value="UniProtKB-UniRule"/>
</dbReference>
<keyword evidence="6" id="KW-0539">Nucleus</keyword>
<dbReference type="OrthoDB" id="2083at2759"/>
<dbReference type="EC" id="5.2.1.8" evidence="3"/>
<evidence type="ECO:0000313" key="11">
    <source>
        <dbReference type="Proteomes" id="UP000236333"/>
    </source>
</evidence>
<keyword evidence="11" id="KW-1185">Reference proteome</keyword>
<keyword evidence="7" id="KW-0694">RNA-binding</keyword>
<dbReference type="InterPro" id="IPR012677">
    <property type="entry name" value="Nucleotide-bd_a/b_plait_sf"/>
</dbReference>
<dbReference type="Pfam" id="PF00076">
    <property type="entry name" value="RRM_1"/>
    <property type="match status" value="1"/>
</dbReference>
<dbReference type="PANTHER" id="PTHR45843">
    <property type="entry name" value="PEPTIDYL-PROLYL CIS-TRANS ISOMERASE-LIKE 4"/>
    <property type="match status" value="1"/>
</dbReference>
<evidence type="ECO:0000256" key="3">
    <source>
        <dbReference type="ARBA" id="ARBA00013194"/>
    </source>
</evidence>
<evidence type="ECO:0000256" key="7">
    <source>
        <dbReference type="PROSITE-ProRule" id="PRU00176"/>
    </source>
</evidence>
<dbReference type="Proteomes" id="UP000236333">
    <property type="component" value="Unassembled WGS sequence"/>
</dbReference>
<evidence type="ECO:0000256" key="6">
    <source>
        <dbReference type="ARBA" id="ARBA00023242"/>
    </source>
</evidence>
<dbReference type="Gene3D" id="2.40.100.10">
    <property type="entry name" value="Cyclophilin-like"/>
    <property type="match status" value="1"/>
</dbReference>
<dbReference type="InterPro" id="IPR035542">
    <property type="entry name" value="CRIP"/>
</dbReference>
<evidence type="ECO:0000256" key="4">
    <source>
        <dbReference type="ARBA" id="ARBA00023110"/>
    </source>
</evidence>
<evidence type="ECO:0000256" key="8">
    <source>
        <dbReference type="SAM" id="MobiDB-lite"/>
    </source>
</evidence>
<comment type="catalytic activity">
    <reaction evidence="1">
        <text>[protein]-peptidylproline (omega=180) = [protein]-peptidylproline (omega=0)</text>
        <dbReference type="Rhea" id="RHEA:16237"/>
        <dbReference type="Rhea" id="RHEA-COMP:10747"/>
        <dbReference type="Rhea" id="RHEA-COMP:10748"/>
        <dbReference type="ChEBI" id="CHEBI:83833"/>
        <dbReference type="ChEBI" id="CHEBI:83834"/>
        <dbReference type="EC" id="5.2.1.8"/>
    </reaction>
</comment>
<dbReference type="PROSITE" id="PS50102">
    <property type="entry name" value="RRM"/>
    <property type="match status" value="1"/>
</dbReference>
<dbReference type="Gene3D" id="3.30.70.330">
    <property type="match status" value="1"/>
</dbReference>
<organism evidence="10 11">
    <name type="scientific">Tetrabaena socialis</name>
    <dbReference type="NCBI Taxonomy" id="47790"/>
    <lineage>
        <taxon>Eukaryota</taxon>
        <taxon>Viridiplantae</taxon>
        <taxon>Chlorophyta</taxon>
        <taxon>core chlorophytes</taxon>
        <taxon>Chlorophyceae</taxon>
        <taxon>CS clade</taxon>
        <taxon>Chlamydomonadales</taxon>
        <taxon>Tetrabaenaceae</taxon>
        <taxon>Tetrabaena</taxon>
    </lineage>
</organism>
<dbReference type="GO" id="GO:0005634">
    <property type="term" value="C:nucleus"/>
    <property type="evidence" value="ECO:0007669"/>
    <property type="project" value="UniProtKB-SubCell"/>
</dbReference>
<dbReference type="AlphaFoldDB" id="A0A2J7ZRJ2"/>
<sequence>VTEGWDVLDAINEAFVDAEGRPFQNIRIRHTIVLDDPFPDPPELEALVPPESPPPQFGEGDRLEDDWAPTEETRPLEEVEAEGRRAEAHNRAVVLEMPPPNMLFICKLNPVTTEEDLEIIFGRFGRVASCDIIRDIKTGDSLNFGFIGFDSDEACEAAYFKMNNAVIDDRRVKVDFSQSVHHLWKQFKK</sequence>
<dbReference type="SUPFAM" id="SSF50891">
    <property type="entry name" value="Cyclophilin-like"/>
    <property type="match status" value="1"/>
</dbReference>
<gene>
    <name evidence="10" type="ORF">TSOC_011133</name>
</gene>
<evidence type="ECO:0000259" key="9">
    <source>
        <dbReference type="PROSITE" id="PS50102"/>
    </source>
</evidence>
<evidence type="ECO:0000256" key="2">
    <source>
        <dbReference type="ARBA" id="ARBA00004123"/>
    </source>
</evidence>
<evidence type="ECO:0000256" key="5">
    <source>
        <dbReference type="ARBA" id="ARBA00023235"/>
    </source>
</evidence>
<reference evidence="10 11" key="1">
    <citation type="journal article" date="2017" name="Mol. Biol. Evol.">
        <title>The 4-celled Tetrabaena socialis nuclear genome reveals the essential components for genetic control of cell number at the origin of multicellularity in the volvocine lineage.</title>
        <authorList>
            <person name="Featherston J."/>
            <person name="Arakaki Y."/>
            <person name="Hanschen E.R."/>
            <person name="Ferris P.J."/>
            <person name="Michod R.E."/>
            <person name="Olson B.J.S.C."/>
            <person name="Nozaki H."/>
            <person name="Durand P.M."/>
        </authorList>
    </citation>
    <scope>NUCLEOTIDE SEQUENCE [LARGE SCALE GENOMIC DNA]</scope>
    <source>
        <strain evidence="10 11">NIES-571</strain>
    </source>
</reference>
<dbReference type="SMART" id="SM00360">
    <property type="entry name" value="RRM"/>
    <property type="match status" value="1"/>
</dbReference>
<feature type="region of interest" description="Disordered" evidence="8">
    <location>
        <begin position="39"/>
        <end position="73"/>
    </location>
</feature>
<keyword evidence="4" id="KW-0697">Rotamase</keyword>
<accession>A0A2J7ZRJ2</accession>
<dbReference type="SUPFAM" id="SSF54928">
    <property type="entry name" value="RNA-binding domain, RBD"/>
    <property type="match status" value="1"/>
</dbReference>
<dbReference type="InterPro" id="IPR000504">
    <property type="entry name" value="RRM_dom"/>
</dbReference>
<proteinExistence type="predicted"/>
<name>A0A2J7ZRJ2_9CHLO</name>
<feature type="domain" description="RRM" evidence="9">
    <location>
        <begin position="101"/>
        <end position="179"/>
    </location>
</feature>
<dbReference type="PANTHER" id="PTHR45843:SF1">
    <property type="entry name" value="PEPTIDYL-PROLYL CIS-TRANS ISOMERASE-LIKE 4"/>
    <property type="match status" value="1"/>
</dbReference>
<protein>
    <recommendedName>
        <fullName evidence="3">peptidylprolyl isomerase</fullName>
        <ecNumber evidence="3">5.2.1.8</ecNumber>
    </recommendedName>
</protein>
<comment type="caution">
    <text evidence="10">The sequence shown here is derived from an EMBL/GenBank/DDBJ whole genome shotgun (WGS) entry which is preliminary data.</text>
</comment>
<dbReference type="InterPro" id="IPR029000">
    <property type="entry name" value="Cyclophilin-like_dom_sf"/>
</dbReference>
<evidence type="ECO:0000256" key="1">
    <source>
        <dbReference type="ARBA" id="ARBA00000971"/>
    </source>
</evidence>
<dbReference type="EMBL" id="PGGS01000587">
    <property type="protein sequence ID" value="PNH02850.1"/>
    <property type="molecule type" value="Genomic_DNA"/>
</dbReference>
<keyword evidence="5 10" id="KW-0413">Isomerase</keyword>
<dbReference type="InterPro" id="IPR035979">
    <property type="entry name" value="RBD_domain_sf"/>
</dbReference>
<dbReference type="GO" id="GO:0003755">
    <property type="term" value="F:peptidyl-prolyl cis-trans isomerase activity"/>
    <property type="evidence" value="ECO:0007669"/>
    <property type="project" value="UniProtKB-KW"/>
</dbReference>
<dbReference type="CDD" id="cd12235">
    <property type="entry name" value="RRM_PPIL4"/>
    <property type="match status" value="1"/>
</dbReference>